<organism evidence="7 8">
    <name type="scientific">Sediminispirochaeta smaragdinae (strain DSM 11293 / JCM 15392 / SEBR 4228)</name>
    <name type="common">Spirochaeta smaragdinae</name>
    <dbReference type="NCBI Taxonomy" id="573413"/>
    <lineage>
        <taxon>Bacteria</taxon>
        <taxon>Pseudomonadati</taxon>
        <taxon>Spirochaetota</taxon>
        <taxon>Spirochaetia</taxon>
        <taxon>Spirochaetales</taxon>
        <taxon>Spirochaetaceae</taxon>
        <taxon>Sediminispirochaeta</taxon>
    </lineage>
</organism>
<feature type="transmembrane region" description="Helical" evidence="6">
    <location>
        <begin position="187"/>
        <end position="206"/>
    </location>
</feature>
<feature type="transmembrane region" description="Helical" evidence="6">
    <location>
        <begin position="218"/>
        <end position="236"/>
    </location>
</feature>
<dbReference type="KEGG" id="ssm:Spirs_1271"/>
<evidence type="ECO:0000256" key="4">
    <source>
        <dbReference type="ARBA" id="ARBA00022989"/>
    </source>
</evidence>
<evidence type="ECO:0000313" key="7">
    <source>
        <dbReference type="EMBL" id="ADK80398.1"/>
    </source>
</evidence>
<dbReference type="GO" id="GO:0005886">
    <property type="term" value="C:plasma membrane"/>
    <property type="evidence" value="ECO:0007669"/>
    <property type="project" value="UniProtKB-SubCell"/>
</dbReference>
<evidence type="ECO:0000256" key="3">
    <source>
        <dbReference type="ARBA" id="ARBA00022692"/>
    </source>
</evidence>
<dbReference type="PANTHER" id="PTHR32196">
    <property type="entry name" value="ABC TRANSPORTER PERMEASE PROTEIN YPHD-RELATED-RELATED"/>
    <property type="match status" value="1"/>
</dbReference>
<evidence type="ECO:0000256" key="6">
    <source>
        <dbReference type="SAM" id="Phobius"/>
    </source>
</evidence>
<comment type="subcellular location">
    <subcellularLocation>
        <location evidence="1">Cell membrane</location>
        <topology evidence="1">Multi-pass membrane protein</topology>
    </subcellularLocation>
</comment>
<proteinExistence type="predicted"/>
<keyword evidence="2" id="KW-1003">Cell membrane</keyword>
<dbReference type="eggNOG" id="COG1172">
    <property type="taxonomic scope" value="Bacteria"/>
</dbReference>
<name>E1R2W6_SEDSS</name>
<dbReference type="Pfam" id="PF02653">
    <property type="entry name" value="BPD_transp_2"/>
    <property type="match status" value="1"/>
</dbReference>
<evidence type="ECO:0000256" key="5">
    <source>
        <dbReference type="ARBA" id="ARBA00023136"/>
    </source>
</evidence>
<keyword evidence="4 6" id="KW-1133">Transmembrane helix</keyword>
<reference evidence="7 8" key="1">
    <citation type="journal article" date="2010" name="Stand. Genomic Sci.">
        <title>Complete genome sequence of Spirochaeta smaragdinae type strain (SEBR 4228).</title>
        <authorList>
            <person name="Mavromatis K."/>
            <person name="Yasawong M."/>
            <person name="Chertkov O."/>
            <person name="Lapidus A."/>
            <person name="Lucas S."/>
            <person name="Nolan M."/>
            <person name="Del Rio T.G."/>
            <person name="Tice H."/>
            <person name="Cheng J.F."/>
            <person name="Pitluck S."/>
            <person name="Liolios K."/>
            <person name="Ivanova N."/>
            <person name="Tapia R."/>
            <person name="Han C."/>
            <person name="Bruce D."/>
            <person name="Goodwin L."/>
            <person name="Pati A."/>
            <person name="Chen A."/>
            <person name="Palaniappan K."/>
            <person name="Land M."/>
            <person name="Hauser L."/>
            <person name="Chang Y.J."/>
            <person name="Jeffries C.D."/>
            <person name="Detter J.C."/>
            <person name="Rohde M."/>
            <person name="Brambilla E."/>
            <person name="Spring S."/>
            <person name="Goker M."/>
            <person name="Sikorski J."/>
            <person name="Woyke T."/>
            <person name="Bristow J."/>
            <person name="Eisen J.A."/>
            <person name="Markowitz V."/>
            <person name="Hugenholtz P."/>
            <person name="Klenk H.P."/>
            <person name="Kyrpides N.C."/>
        </authorList>
    </citation>
    <scope>NUCLEOTIDE SEQUENCE [LARGE SCALE GENOMIC DNA]</scope>
    <source>
        <strain evidence="8">DSM 11293 / JCM 15392 / SEBR 4228</strain>
    </source>
</reference>
<keyword evidence="8" id="KW-1185">Reference proteome</keyword>
<keyword evidence="5 6" id="KW-0472">Membrane</keyword>
<gene>
    <name evidence="7" type="ordered locus">Spirs_1271</name>
</gene>
<dbReference type="GO" id="GO:0022857">
    <property type="term" value="F:transmembrane transporter activity"/>
    <property type="evidence" value="ECO:0007669"/>
    <property type="project" value="InterPro"/>
</dbReference>
<feature type="transmembrane region" description="Helical" evidence="6">
    <location>
        <begin position="68"/>
        <end position="94"/>
    </location>
</feature>
<protein>
    <submittedName>
        <fullName evidence="7">Inner-membrane translocator</fullName>
    </submittedName>
</protein>
<sequence length="322" mass="34014">MNKFVAFFKSKFRSIAGEIDNVSGLLLALCALILFFSLRSDHFLSEKTLATIANQIPVQMVLAVGMTYVLIIAGIDLSIGSVLALCSTVLSLLLIRFHMPLPVALLLTTLTGICAGFINGLLSAWLSIPSFIVTLGMMEIARGLAYILSDSRTIYIGTGIACFAASLWGGISVAFLIAIAISVVGQLLLKYTVLGTYLSGIGTKASDMPLSDALIRKIKIFVFSIMGMLVAIASMFHTAKLEAADPNAGSGLELQVIASVVIGGTSLLGGKGSVVNSMFGVLIMAVLQTGLAQLGVDDPLKQLITGLLIIIALLLDRYREQP</sequence>
<feature type="transmembrane region" description="Helical" evidence="6">
    <location>
        <begin position="248"/>
        <end position="268"/>
    </location>
</feature>
<feature type="transmembrane region" description="Helical" evidence="6">
    <location>
        <begin position="160"/>
        <end position="181"/>
    </location>
</feature>
<dbReference type="CDD" id="cd06579">
    <property type="entry name" value="TM_PBP1_transp_AraH_like"/>
    <property type="match status" value="1"/>
</dbReference>
<dbReference type="HOGENOM" id="CLU_028880_4_0_12"/>
<dbReference type="OrthoDB" id="9813906at2"/>
<evidence type="ECO:0000256" key="2">
    <source>
        <dbReference type="ARBA" id="ARBA00022475"/>
    </source>
</evidence>
<keyword evidence="3 6" id="KW-0812">Transmembrane</keyword>
<dbReference type="PANTHER" id="PTHR32196:SF72">
    <property type="entry name" value="RIBOSE IMPORT PERMEASE PROTEIN RBSC"/>
    <property type="match status" value="1"/>
</dbReference>
<feature type="transmembrane region" description="Helical" evidence="6">
    <location>
        <begin position="21"/>
        <end position="38"/>
    </location>
</feature>
<dbReference type="STRING" id="573413.Spirs_1271"/>
<dbReference type="RefSeq" id="WP_013253862.1">
    <property type="nucleotide sequence ID" value="NC_014364.1"/>
</dbReference>
<feature type="transmembrane region" description="Helical" evidence="6">
    <location>
        <begin position="101"/>
        <end position="122"/>
    </location>
</feature>
<accession>E1R2W6</accession>
<dbReference type="Proteomes" id="UP000002318">
    <property type="component" value="Chromosome"/>
</dbReference>
<dbReference type="AlphaFoldDB" id="E1R2W6"/>
<feature type="transmembrane region" description="Helical" evidence="6">
    <location>
        <begin position="128"/>
        <end position="148"/>
    </location>
</feature>
<evidence type="ECO:0000313" key="8">
    <source>
        <dbReference type="Proteomes" id="UP000002318"/>
    </source>
</evidence>
<evidence type="ECO:0000256" key="1">
    <source>
        <dbReference type="ARBA" id="ARBA00004651"/>
    </source>
</evidence>
<dbReference type="EMBL" id="CP002116">
    <property type="protein sequence ID" value="ADK80398.1"/>
    <property type="molecule type" value="Genomic_DNA"/>
</dbReference>
<dbReference type="InterPro" id="IPR001851">
    <property type="entry name" value="ABC_transp_permease"/>
</dbReference>